<evidence type="ECO:0000256" key="2">
    <source>
        <dbReference type="ARBA" id="ARBA00022741"/>
    </source>
</evidence>
<dbReference type="PROSITE" id="PS50893">
    <property type="entry name" value="ABC_TRANSPORTER_2"/>
    <property type="match status" value="1"/>
</dbReference>
<dbReference type="PROSITE" id="PS00211">
    <property type="entry name" value="ABC_TRANSPORTER_1"/>
    <property type="match status" value="1"/>
</dbReference>
<dbReference type="InterPro" id="IPR027417">
    <property type="entry name" value="P-loop_NTPase"/>
</dbReference>
<reference evidence="5 6" key="1">
    <citation type="submission" date="2018-02" db="EMBL/GenBank/DDBJ databases">
        <title>Genomic analysis of the strain RR4-38 isolated from a seawater recirculating aquaculture system.</title>
        <authorList>
            <person name="Kim Y.-S."/>
            <person name="Jang Y.H."/>
            <person name="Kim K.-H."/>
        </authorList>
    </citation>
    <scope>NUCLEOTIDE SEQUENCE [LARGE SCALE GENOMIC DNA]</scope>
    <source>
        <strain evidence="5 6">RR4-38</strain>
    </source>
</reference>
<evidence type="ECO:0000259" key="4">
    <source>
        <dbReference type="PROSITE" id="PS50893"/>
    </source>
</evidence>
<dbReference type="InterPro" id="IPR003439">
    <property type="entry name" value="ABC_transporter-like_ATP-bd"/>
</dbReference>
<organism evidence="5 6">
    <name type="scientific">Pukyongia salina</name>
    <dbReference type="NCBI Taxonomy" id="2094025"/>
    <lineage>
        <taxon>Bacteria</taxon>
        <taxon>Pseudomonadati</taxon>
        <taxon>Bacteroidota</taxon>
        <taxon>Flavobacteriia</taxon>
        <taxon>Flavobacteriales</taxon>
        <taxon>Flavobacteriaceae</taxon>
        <taxon>Pukyongia</taxon>
    </lineage>
</organism>
<dbReference type="GO" id="GO:0016887">
    <property type="term" value="F:ATP hydrolysis activity"/>
    <property type="evidence" value="ECO:0007669"/>
    <property type="project" value="InterPro"/>
</dbReference>
<dbReference type="Proteomes" id="UP000238442">
    <property type="component" value="Chromosome"/>
</dbReference>
<evidence type="ECO:0000313" key="5">
    <source>
        <dbReference type="EMBL" id="AVI50563.1"/>
    </source>
</evidence>
<dbReference type="PANTHER" id="PTHR42781:SF4">
    <property type="entry name" value="SPERMIDINE_PUTRESCINE IMPORT ATP-BINDING PROTEIN POTA"/>
    <property type="match status" value="1"/>
</dbReference>
<proteinExistence type="predicted"/>
<dbReference type="RefSeq" id="WP_105215497.1">
    <property type="nucleotide sequence ID" value="NZ_CP027062.1"/>
</dbReference>
<keyword evidence="1" id="KW-0813">Transport</keyword>
<evidence type="ECO:0000313" key="6">
    <source>
        <dbReference type="Proteomes" id="UP000238442"/>
    </source>
</evidence>
<evidence type="ECO:0000256" key="3">
    <source>
        <dbReference type="ARBA" id="ARBA00022840"/>
    </source>
</evidence>
<name>A0A2S0HWM5_9FLAO</name>
<gene>
    <name evidence="5" type="ORF">C5O00_05020</name>
</gene>
<sequence length="315" mass="35525">MLKVNIRSFSYGQNEILKDIEFRLAKGEHLAVLGESGCGKSSLLHLIYGLLHLEHGTISWNDNILKGPKFNLVPGEPFIKLVAQEFNVMPFTTVAENVAEHLSRRNMDADASRVETLLEVVDLSSFSTVMVKNLSGGQKQRVALAKALANEPELLLLDEPFSHIDTFRKNKLRRKVFSYLKEKNIACITATHDAGEALAFSDTILLLKNGKIDAFGTPRHVYSSVSDTYQAGFFDEVNKLPSSLFNHDNTNKQSILYPHQLEVTAEKTELQVSVLQSYFKGSHYLILANWNGETIFFEHKAEIPKGEQLYLKRRD</sequence>
<dbReference type="AlphaFoldDB" id="A0A2S0HWM5"/>
<feature type="domain" description="ABC transporter" evidence="4">
    <location>
        <begin position="2"/>
        <end position="234"/>
    </location>
</feature>
<dbReference type="OrthoDB" id="9802264at2"/>
<dbReference type="SMART" id="SM00382">
    <property type="entry name" value="AAA"/>
    <property type="match status" value="1"/>
</dbReference>
<keyword evidence="6" id="KW-1185">Reference proteome</keyword>
<dbReference type="GO" id="GO:0005524">
    <property type="term" value="F:ATP binding"/>
    <property type="evidence" value="ECO:0007669"/>
    <property type="project" value="UniProtKB-KW"/>
</dbReference>
<keyword evidence="2" id="KW-0547">Nucleotide-binding</keyword>
<dbReference type="InterPro" id="IPR050093">
    <property type="entry name" value="ABC_SmlMolc_Importer"/>
</dbReference>
<dbReference type="Pfam" id="PF00005">
    <property type="entry name" value="ABC_tran"/>
    <property type="match status" value="1"/>
</dbReference>
<evidence type="ECO:0000256" key="1">
    <source>
        <dbReference type="ARBA" id="ARBA00022448"/>
    </source>
</evidence>
<accession>A0A2S0HWM5</accession>
<dbReference type="PANTHER" id="PTHR42781">
    <property type="entry name" value="SPERMIDINE/PUTRESCINE IMPORT ATP-BINDING PROTEIN POTA"/>
    <property type="match status" value="1"/>
</dbReference>
<keyword evidence="3 5" id="KW-0067">ATP-binding</keyword>
<dbReference type="KEGG" id="aue:C5O00_05020"/>
<dbReference type="EMBL" id="CP027062">
    <property type="protein sequence ID" value="AVI50563.1"/>
    <property type="molecule type" value="Genomic_DNA"/>
</dbReference>
<dbReference type="InterPro" id="IPR003593">
    <property type="entry name" value="AAA+_ATPase"/>
</dbReference>
<dbReference type="Gene3D" id="3.40.50.300">
    <property type="entry name" value="P-loop containing nucleotide triphosphate hydrolases"/>
    <property type="match status" value="1"/>
</dbReference>
<dbReference type="InterPro" id="IPR017871">
    <property type="entry name" value="ABC_transporter-like_CS"/>
</dbReference>
<protein>
    <submittedName>
        <fullName evidence="5">ABC transporter ATP-binding protein</fullName>
    </submittedName>
</protein>
<dbReference type="SUPFAM" id="SSF52540">
    <property type="entry name" value="P-loop containing nucleoside triphosphate hydrolases"/>
    <property type="match status" value="1"/>
</dbReference>